<keyword evidence="1" id="KW-1133">Transmembrane helix</keyword>
<feature type="transmembrane region" description="Helical" evidence="1">
    <location>
        <begin position="28"/>
        <end position="49"/>
    </location>
</feature>
<name>A0A0F9GR59_9ZZZZ</name>
<accession>A0A0F9GR59</accession>
<dbReference type="EMBL" id="LAZR01017227">
    <property type="protein sequence ID" value="KKM01324.1"/>
    <property type="molecule type" value="Genomic_DNA"/>
</dbReference>
<evidence type="ECO:0000256" key="1">
    <source>
        <dbReference type="SAM" id="Phobius"/>
    </source>
</evidence>
<organism evidence="2">
    <name type="scientific">marine sediment metagenome</name>
    <dbReference type="NCBI Taxonomy" id="412755"/>
    <lineage>
        <taxon>unclassified sequences</taxon>
        <taxon>metagenomes</taxon>
        <taxon>ecological metagenomes</taxon>
    </lineage>
</organism>
<sequence>MIWLIFGHFIGDWALQSDWIAKDKGKNWFVMLAHCMIWTACICVALEYVGVYAQWKWIFLCIGHLVADLIKCAAIESTNDEKKMYRYLYIDQLWHLLQCWIVSGGIA</sequence>
<evidence type="ECO:0000313" key="2">
    <source>
        <dbReference type="EMBL" id="KKM01324.1"/>
    </source>
</evidence>
<proteinExistence type="predicted"/>
<evidence type="ECO:0008006" key="3">
    <source>
        <dbReference type="Google" id="ProtNLM"/>
    </source>
</evidence>
<dbReference type="Pfam" id="PF11750">
    <property type="entry name" value="DUF3307"/>
    <property type="match status" value="1"/>
</dbReference>
<dbReference type="InterPro" id="IPR021737">
    <property type="entry name" value="Phage_phiKZ_Orf197"/>
</dbReference>
<reference evidence="2" key="1">
    <citation type="journal article" date="2015" name="Nature">
        <title>Complex archaea that bridge the gap between prokaryotes and eukaryotes.</title>
        <authorList>
            <person name="Spang A."/>
            <person name="Saw J.H."/>
            <person name="Jorgensen S.L."/>
            <person name="Zaremba-Niedzwiedzka K."/>
            <person name="Martijn J."/>
            <person name="Lind A.E."/>
            <person name="van Eijk R."/>
            <person name="Schleper C."/>
            <person name="Guy L."/>
            <person name="Ettema T.J."/>
        </authorList>
    </citation>
    <scope>NUCLEOTIDE SEQUENCE</scope>
</reference>
<protein>
    <recommendedName>
        <fullName evidence="3">DUF3307 domain-containing protein</fullName>
    </recommendedName>
</protein>
<keyword evidence="1" id="KW-0472">Membrane</keyword>
<dbReference type="AlphaFoldDB" id="A0A0F9GR59"/>
<keyword evidence="1" id="KW-0812">Transmembrane</keyword>
<gene>
    <name evidence="2" type="ORF">LCGC14_1795630</name>
</gene>
<comment type="caution">
    <text evidence="2">The sequence shown here is derived from an EMBL/GenBank/DDBJ whole genome shotgun (WGS) entry which is preliminary data.</text>
</comment>